<dbReference type="SUPFAM" id="SSF47336">
    <property type="entry name" value="ACP-like"/>
    <property type="match status" value="1"/>
</dbReference>
<sequence>MVGDIVASMEAVTDLTLREIGLATSKVLGRSVDVTNDTHIGRDLAVDSLALMNIIMELEDTFDISIPLDRLASVETAGDLASLIKDLRNRA</sequence>
<keyword evidence="3" id="KW-1185">Reference proteome</keyword>
<dbReference type="InterPro" id="IPR036736">
    <property type="entry name" value="ACP-like_sf"/>
</dbReference>
<dbReference type="Gene3D" id="1.10.1200.10">
    <property type="entry name" value="ACP-like"/>
    <property type="match status" value="1"/>
</dbReference>
<gene>
    <name evidence="2" type="ORF">J2800_004258</name>
</gene>
<accession>A0ABU1N4Y5</accession>
<evidence type="ECO:0000313" key="3">
    <source>
        <dbReference type="Proteomes" id="UP001262754"/>
    </source>
</evidence>
<name>A0ABU1N4Y5_9CAUL</name>
<evidence type="ECO:0000259" key="1">
    <source>
        <dbReference type="PROSITE" id="PS50075"/>
    </source>
</evidence>
<reference evidence="2 3" key="1">
    <citation type="submission" date="2023-07" db="EMBL/GenBank/DDBJ databases">
        <title>Sorghum-associated microbial communities from plants grown in Nebraska, USA.</title>
        <authorList>
            <person name="Schachtman D."/>
        </authorList>
    </citation>
    <scope>NUCLEOTIDE SEQUENCE [LARGE SCALE GENOMIC DNA]</scope>
    <source>
        <strain evidence="2 3">DS2154</strain>
    </source>
</reference>
<dbReference type="InterPro" id="IPR009081">
    <property type="entry name" value="PP-bd_ACP"/>
</dbReference>
<dbReference type="EMBL" id="JAVDRL010000013">
    <property type="protein sequence ID" value="MDR6533492.1"/>
    <property type="molecule type" value="Genomic_DNA"/>
</dbReference>
<proteinExistence type="predicted"/>
<comment type="caution">
    <text evidence="2">The sequence shown here is derived from an EMBL/GenBank/DDBJ whole genome shotgun (WGS) entry which is preliminary data.</text>
</comment>
<dbReference type="Pfam" id="PF00550">
    <property type="entry name" value="PP-binding"/>
    <property type="match status" value="1"/>
</dbReference>
<dbReference type="Proteomes" id="UP001262754">
    <property type="component" value="Unassembled WGS sequence"/>
</dbReference>
<organism evidence="2 3">
    <name type="scientific">Caulobacter rhizosphaerae</name>
    <dbReference type="NCBI Taxonomy" id="2010972"/>
    <lineage>
        <taxon>Bacteria</taxon>
        <taxon>Pseudomonadati</taxon>
        <taxon>Pseudomonadota</taxon>
        <taxon>Alphaproteobacteria</taxon>
        <taxon>Caulobacterales</taxon>
        <taxon>Caulobacteraceae</taxon>
        <taxon>Caulobacter</taxon>
    </lineage>
</organism>
<dbReference type="PROSITE" id="PS50075">
    <property type="entry name" value="CARRIER"/>
    <property type="match status" value="1"/>
</dbReference>
<evidence type="ECO:0000313" key="2">
    <source>
        <dbReference type="EMBL" id="MDR6533492.1"/>
    </source>
</evidence>
<protein>
    <submittedName>
        <fullName evidence="2">Acyl carrier protein</fullName>
    </submittedName>
</protein>
<feature type="domain" description="Carrier" evidence="1">
    <location>
        <begin position="11"/>
        <end position="88"/>
    </location>
</feature>